<dbReference type="EMBL" id="CM000880">
    <property type="protein sequence ID" value="KQK16642.1"/>
    <property type="molecule type" value="Genomic_DNA"/>
</dbReference>
<dbReference type="FunCoup" id="A0A0Q3RUI1">
    <property type="interactions" value="235"/>
</dbReference>
<dbReference type="Gramene" id="KQK16642">
    <property type="protein sequence ID" value="KQK16642"/>
    <property type="gene ID" value="BRADI_1g29693v3"/>
</dbReference>
<dbReference type="PANTHER" id="PTHR35828:SF25">
    <property type="entry name" value="OS08G0203800 PROTEIN"/>
    <property type="match status" value="1"/>
</dbReference>
<protein>
    <recommendedName>
        <fullName evidence="1">F-box domain-containing protein</fullName>
    </recommendedName>
</protein>
<evidence type="ECO:0000313" key="2">
    <source>
        <dbReference type="EMBL" id="KQK16642.1"/>
    </source>
</evidence>
<reference evidence="2" key="2">
    <citation type="submission" date="2017-06" db="EMBL/GenBank/DDBJ databases">
        <title>WGS assembly of Brachypodium distachyon.</title>
        <authorList>
            <consortium name="The International Brachypodium Initiative"/>
            <person name="Lucas S."/>
            <person name="Harmon-Smith M."/>
            <person name="Lail K."/>
            <person name="Tice H."/>
            <person name="Grimwood J."/>
            <person name="Bruce D."/>
            <person name="Barry K."/>
            <person name="Shu S."/>
            <person name="Lindquist E."/>
            <person name="Wang M."/>
            <person name="Pitluck S."/>
            <person name="Vogel J.P."/>
            <person name="Garvin D.F."/>
            <person name="Mockler T.C."/>
            <person name="Schmutz J."/>
            <person name="Rokhsar D."/>
            <person name="Bevan M.W."/>
        </authorList>
    </citation>
    <scope>NUCLEOTIDE SEQUENCE</scope>
    <source>
        <strain evidence="2">Bd21</strain>
    </source>
</reference>
<sequence length="444" mass="48887">MKPEMEAIITTAAAASCDQLPEDVVLEILVRVSTAPAALFRCAATCKRWRALIADRSFLRRCWPEDANHPSSSLVGFFNTQPHGRMDVAESSHSLFFVPLPGGGGSILGSRRRFLSSLVPGASEDGVLDGAHEVAARNGLVLVRLDRGYDSLHLAVCDVLAGTCVVLPPIESVVTNFVDCVIFTDADYHRSSKGRSSVSPPSSSSPAEHSAFFKVVVIVHRSSVTDYKLKYNLYTFSSTEARWSAPRKCLEELGQGAAGSQVFLEKDAVVCRGVAHWLITSFLLHKPTKYYTFEVSAETDQATLTELSFPTAANDHAQLLSATADGTLSLLICMHEELLQEPDCIRRLETWTRGNDGVWFRKRAVELKPPPGARFYHGSVQMWPGEKSGKLLVVHDDDHGHFEGVYNVDVETGFVEEQRFRNNLDVFAVPMEIDFPALFATRLG</sequence>
<dbReference type="InterPro" id="IPR036047">
    <property type="entry name" value="F-box-like_dom_sf"/>
</dbReference>
<name>A0A0Q3RUI1_BRADI</name>
<dbReference type="PANTHER" id="PTHR35828">
    <property type="entry name" value="OS08G0203800 PROTEIN-RELATED"/>
    <property type="match status" value="1"/>
</dbReference>
<gene>
    <name evidence="2" type="ORF">BRADI_1g29693v3</name>
</gene>
<evidence type="ECO:0000313" key="3">
    <source>
        <dbReference type="EnsemblPlants" id="KQK16642"/>
    </source>
</evidence>
<dbReference type="AlphaFoldDB" id="A0A0Q3RUI1"/>
<proteinExistence type="predicted"/>
<dbReference type="InterPro" id="IPR056016">
    <property type="entry name" value="DUF7595"/>
</dbReference>
<evidence type="ECO:0000259" key="1">
    <source>
        <dbReference type="SMART" id="SM00256"/>
    </source>
</evidence>
<dbReference type="Pfam" id="PF24523">
    <property type="entry name" value="DUF7595"/>
    <property type="match status" value="1"/>
</dbReference>
<dbReference type="OrthoDB" id="603189at2759"/>
<keyword evidence="4" id="KW-1185">Reference proteome</keyword>
<dbReference type="InParanoid" id="A0A0Q3RUI1"/>
<dbReference type="PROSITE" id="PS51257">
    <property type="entry name" value="PROKAR_LIPOPROTEIN"/>
    <property type="match status" value="1"/>
</dbReference>
<dbReference type="SMART" id="SM00256">
    <property type="entry name" value="FBOX"/>
    <property type="match status" value="1"/>
</dbReference>
<dbReference type="Proteomes" id="UP000008810">
    <property type="component" value="Chromosome 1"/>
</dbReference>
<accession>A0A0Q3RUI1</accession>
<dbReference type="SUPFAM" id="SSF81383">
    <property type="entry name" value="F-box domain"/>
    <property type="match status" value="1"/>
</dbReference>
<dbReference type="Pfam" id="PF12937">
    <property type="entry name" value="F-box-like"/>
    <property type="match status" value="1"/>
</dbReference>
<dbReference type="InterPro" id="IPR001810">
    <property type="entry name" value="F-box_dom"/>
</dbReference>
<reference evidence="3" key="3">
    <citation type="submission" date="2018-08" db="UniProtKB">
        <authorList>
            <consortium name="EnsemblPlants"/>
        </authorList>
    </citation>
    <scope>IDENTIFICATION</scope>
    <source>
        <strain evidence="3">cv. Bd21</strain>
    </source>
</reference>
<dbReference type="EnsemblPlants" id="KQK16642">
    <property type="protein sequence ID" value="KQK16642"/>
    <property type="gene ID" value="BRADI_1g29693v3"/>
</dbReference>
<evidence type="ECO:0000313" key="4">
    <source>
        <dbReference type="Proteomes" id="UP000008810"/>
    </source>
</evidence>
<dbReference type="Gene3D" id="1.20.1280.50">
    <property type="match status" value="1"/>
</dbReference>
<feature type="domain" description="F-box" evidence="1">
    <location>
        <begin position="20"/>
        <end position="62"/>
    </location>
</feature>
<organism evidence="2">
    <name type="scientific">Brachypodium distachyon</name>
    <name type="common">Purple false brome</name>
    <name type="synonym">Trachynia distachya</name>
    <dbReference type="NCBI Taxonomy" id="15368"/>
    <lineage>
        <taxon>Eukaryota</taxon>
        <taxon>Viridiplantae</taxon>
        <taxon>Streptophyta</taxon>
        <taxon>Embryophyta</taxon>
        <taxon>Tracheophyta</taxon>
        <taxon>Spermatophyta</taxon>
        <taxon>Magnoliopsida</taxon>
        <taxon>Liliopsida</taxon>
        <taxon>Poales</taxon>
        <taxon>Poaceae</taxon>
        <taxon>BOP clade</taxon>
        <taxon>Pooideae</taxon>
        <taxon>Stipodae</taxon>
        <taxon>Brachypodieae</taxon>
        <taxon>Brachypodium</taxon>
    </lineage>
</organism>
<reference evidence="2 3" key="1">
    <citation type="journal article" date="2010" name="Nature">
        <title>Genome sequencing and analysis of the model grass Brachypodium distachyon.</title>
        <authorList>
            <consortium name="International Brachypodium Initiative"/>
        </authorList>
    </citation>
    <scope>NUCLEOTIDE SEQUENCE [LARGE SCALE GENOMIC DNA]</scope>
    <source>
        <strain evidence="2 3">Bd21</strain>
    </source>
</reference>